<dbReference type="AlphaFoldDB" id="A0A7J7K5G3"/>
<dbReference type="Gene3D" id="1.10.800.10">
    <property type="entry name" value="Aromatic amino acid hydroxylase"/>
    <property type="match status" value="2"/>
</dbReference>
<dbReference type="InterPro" id="IPR036951">
    <property type="entry name" value="ArAA_hydroxylase_sf"/>
</dbReference>
<comment type="caution">
    <text evidence="9">The sequence shown here is derived from an EMBL/GenBank/DDBJ whole genome shotgun (WGS) entry which is preliminary data.</text>
</comment>
<feature type="binding site" evidence="7">
    <location>
        <position position="179"/>
    </location>
    <ligand>
        <name>Fe cation</name>
        <dbReference type="ChEBI" id="CHEBI:24875"/>
    </ligand>
</feature>
<dbReference type="PROSITE" id="PS51410">
    <property type="entry name" value="BH4_AAA_HYDROXYL_2"/>
    <property type="match status" value="1"/>
</dbReference>
<protein>
    <submittedName>
        <fullName evidence="9">TH</fullName>
    </submittedName>
</protein>
<keyword evidence="5 7" id="KW-0408">Iron</keyword>
<evidence type="ECO:0000313" key="10">
    <source>
        <dbReference type="Proteomes" id="UP000593567"/>
    </source>
</evidence>
<feature type="domain" description="Biopterin-dependent aromatic amino acid hydroxylase family profile" evidence="8">
    <location>
        <begin position="1"/>
        <end position="290"/>
    </location>
</feature>
<evidence type="ECO:0000256" key="3">
    <source>
        <dbReference type="ARBA" id="ARBA00022723"/>
    </source>
</evidence>
<sequence>MTSDEKPVASEPIWIPNHISDLDKCNHLITKFEPDLDQGHPGFDDLAYRQRRQEIADIAFLYKQGDTIPDVVYVKEEVEAWKHSYLTLKKLFPTHASSVHVYNFELLESVNLYSANHIPQLNEVSEFLKRHSGFTLRPVAGLVSARDFLSSLAFRVFQCTQYVRHYSKPDHSPEPDCIHELLGHVPMLADPDFAQFSQEIGLISLGASDEDIEKAFAKTIKKPVLVRYDPYTQCVQVLDRPKAIHGVIEEVKDQLNSMYTVLEEVVCHKEDVRYGQEQQHPVSVMTNGAV</sequence>
<organism evidence="9 10">
    <name type="scientific">Bugula neritina</name>
    <name type="common">Brown bryozoan</name>
    <name type="synonym">Sertularia neritina</name>
    <dbReference type="NCBI Taxonomy" id="10212"/>
    <lineage>
        <taxon>Eukaryota</taxon>
        <taxon>Metazoa</taxon>
        <taxon>Spiralia</taxon>
        <taxon>Lophotrochozoa</taxon>
        <taxon>Bryozoa</taxon>
        <taxon>Gymnolaemata</taxon>
        <taxon>Cheilostomatida</taxon>
        <taxon>Flustrina</taxon>
        <taxon>Buguloidea</taxon>
        <taxon>Bugulidae</taxon>
        <taxon>Bugula</taxon>
    </lineage>
</organism>
<dbReference type="SUPFAM" id="SSF56534">
    <property type="entry name" value="Aromatic aminoacid monoxygenases, catalytic and oligomerization domains"/>
    <property type="match status" value="1"/>
</dbReference>
<accession>A0A7J7K5G3</accession>
<dbReference type="InterPro" id="IPR018301">
    <property type="entry name" value="ArAA_hydroxylase_Fe/CU_BS"/>
</dbReference>
<name>A0A7J7K5G3_BUGNE</name>
<evidence type="ECO:0000259" key="8">
    <source>
        <dbReference type="PROSITE" id="PS51410"/>
    </source>
</evidence>
<evidence type="ECO:0000256" key="7">
    <source>
        <dbReference type="PIRSR" id="PIRSR601273-2"/>
    </source>
</evidence>
<comment type="similarity">
    <text evidence="2">Belongs to the biopterin-dependent aromatic amino acid hydroxylase family.</text>
</comment>
<dbReference type="InterPro" id="IPR001273">
    <property type="entry name" value="ArAA_hydroxylase"/>
</dbReference>
<dbReference type="GO" id="GO:0005506">
    <property type="term" value="F:iron ion binding"/>
    <property type="evidence" value="ECO:0007669"/>
    <property type="project" value="InterPro"/>
</dbReference>
<keyword evidence="4" id="KW-0560">Oxidoreductase</keyword>
<evidence type="ECO:0000313" key="9">
    <source>
        <dbReference type="EMBL" id="KAF6032826.1"/>
    </source>
</evidence>
<reference evidence="9" key="1">
    <citation type="submission" date="2020-06" db="EMBL/GenBank/DDBJ databases">
        <title>Draft genome of Bugula neritina, a colonial animal packing powerful symbionts and potential medicines.</title>
        <authorList>
            <person name="Rayko M."/>
        </authorList>
    </citation>
    <scope>NUCLEOTIDE SEQUENCE [LARGE SCALE GENOMIC DNA]</scope>
    <source>
        <strain evidence="9">Kwan_BN1</strain>
    </source>
</reference>
<dbReference type="GO" id="GO:0005737">
    <property type="term" value="C:cytoplasm"/>
    <property type="evidence" value="ECO:0007669"/>
    <property type="project" value="TreeGrafter"/>
</dbReference>
<evidence type="ECO:0000256" key="1">
    <source>
        <dbReference type="ARBA" id="ARBA00001954"/>
    </source>
</evidence>
<dbReference type="GO" id="GO:0009072">
    <property type="term" value="P:aromatic amino acid metabolic process"/>
    <property type="evidence" value="ECO:0007669"/>
    <property type="project" value="InterPro"/>
</dbReference>
<dbReference type="PANTHER" id="PTHR11473:SF15">
    <property type="entry name" value="TYROSINE 3-MONOOXYGENASE"/>
    <property type="match status" value="1"/>
</dbReference>
<feature type="binding site" evidence="7">
    <location>
        <position position="184"/>
    </location>
    <ligand>
        <name>Fe cation</name>
        <dbReference type="ChEBI" id="CHEBI:24875"/>
    </ligand>
</feature>
<dbReference type="GO" id="GO:0004511">
    <property type="term" value="F:tyrosine 3-monooxygenase activity"/>
    <property type="evidence" value="ECO:0007669"/>
    <property type="project" value="TreeGrafter"/>
</dbReference>
<keyword evidence="3 7" id="KW-0479">Metal-binding</keyword>
<dbReference type="GO" id="GO:0043204">
    <property type="term" value="C:perikaryon"/>
    <property type="evidence" value="ECO:0007669"/>
    <property type="project" value="TreeGrafter"/>
</dbReference>
<comment type="cofactor">
    <cofactor evidence="1 7">
        <name>Fe(2+)</name>
        <dbReference type="ChEBI" id="CHEBI:29033"/>
    </cofactor>
</comment>
<dbReference type="OrthoDB" id="983542at2759"/>
<dbReference type="EMBL" id="VXIV02001473">
    <property type="protein sequence ID" value="KAF6032826.1"/>
    <property type="molecule type" value="Genomic_DNA"/>
</dbReference>
<evidence type="ECO:0000256" key="6">
    <source>
        <dbReference type="ARBA" id="ARBA00023033"/>
    </source>
</evidence>
<keyword evidence="6" id="KW-0503">Monooxygenase</keyword>
<dbReference type="InterPro" id="IPR019774">
    <property type="entry name" value="Aromatic-AA_hydroxylase_C"/>
</dbReference>
<proteinExistence type="inferred from homology"/>
<dbReference type="Proteomes" id="UP000593567">
    <property type="component" value="Unassembled WGS sequence"/>
</dbReference>
<dbReference type="Pfam" id="PF00351">
    <property type="entry name" value="Biopterin_H"/>
    <property type="match status" value="1"/>
</dbReference>
<dbReference type="InterPro" id="IPR036329">
    <property type="entry name" value="Aro-AA_hydroxylase_C_sf"/>
</dbReference>
<evidence type="ECO:0000256" key="5">
    <source>
        <dbReference type="ARBA" id="ARBA00023004"/>
    </source>
</evidence>
<evidence type="ECO:0000256" key="4">
    <source>
        <dbReference type="ARBA" id="ARBA00023002"/>
    </source>
</evidence>
<keyword evidence="10" id="KW-1185">Reference proteome</keyword>
<dbReference type="GO" id="GO:0030424">
    <property type="term" value="C:axon"/>
    <property type="evidence" value="ECO:0007669"/>
    <property type="project" value="TreeGrafter"/>
</dbReference>
<gene>
    <name evidence="9" type="ORF">EB796_008871</name>
</gene>
<evidence type="ECO:0000256" key="2">
    <source>
        <dbReference type="ARBA" id="ARBA00009712"/>
    </source>
</evidence>
<dbReference type="PRINTS" id="PR00372">
    <property type="entry name" value="FYWHYDRXLASE"/>
</dbReference>
<dbReference type="PROSITE" id="PS00367">
    <property type="entry name" value="BH4_AAA_HYDROXYL_1"/>
    <property type="match status" value="1"/>
</dbReference>
<dbReference type="PANTHER" id="PTHR11473">
    <property type="entry name" value="AROMATIC AMINO ACID HYDROXYLASE"/>
    <property type="match status" value="1"/>
</dbReference>